<proteinExistence type="predicted"/>
<feature type="chain" id="PRO_5024426798" evidence="2">
    <location>
        <begin position="23"/>
        <end position="357"/>
    </location>
</feature>
<dbReference type="EMBL" id="VATY01000002">
    <property type="protein sequence ID" value="TMM57188.1"/>
    <property type="molecule type" value="Genomic_DNA"/>
</dbReference>
<dbReference type="InterPro" id="IPR036514">
    <property type="entry name" value="SGNH_hydro_sf"/>
</dbReference>
<reference evidence="3 4" key="1">
    <citation type="submission" date="2019-05" db="EMBL/GenBank/DDBJ databases">
        <authorList>
            <person name="Zhang J.-Y."/>
            <person name="Feg X."/>
            <person name="Du Z.-J."/>
        </authorList>
    </citation>
    <scope>NUCLEOTIDE SEQUENCE [LARGE SCALE GENOMIC DNA]</scope>
    <source>
        <strain evidence="3 4">RZ26</strain>
    </source>
</reference>
<dbReference type="Gene3D" id="3.40.50.1110">
    <property type="entry name" value="SGNH hydrolase"/>
    <property type="match status" value="1"/>
</dbReference>
<dbReference type="Proteomes" id="UP000310314">
    <property type="component" value="Unassembled WGS sequence"/>
</dbReference>
<feature type="region of interest" description="Disordered" evidence="1">
    <location>
        <begin position="38"/>
        <end position="66"/>
    </location>
</feature>
<evidence type="ECO:0000313" key="4">
    <source>
        <dbReference type="Proteomes" id="UP000310314"/>
    </source>
</evidence>
<protein>
    <submittedName>
        <fullName evidence="3">T9SS C-terminal target domain-containing protein</fullName>
    </submittedName>
</protein>
<dbReference type="AlphaFoldDB" id="A0A5S3PW19"/>
<feature type="compositionally biased region" description="Acidic residues" evidence="1">
    <location>
        <begin position="38"/>
        <end position="57"/>
    </location>
</feature>
<sequence>MKKNTLLILTFSWLMLSGCSIDGELDSPLNTDVEMAVEDTDNDTTGETSDDSEESGDTDNSNSGNPITTDLRTFIFGHSLIVHDPPLIATPSNETTVPHWIAELSVAAGFDYAVSGQYGFLPQHANLPPIAQWGFDRAEGAWDSDNQTFADANFNSILFTAGNFIQYQSALTPYDGDNPDNATPISATLEILDWVEQQEPGTAIYIYENWPDMAGFLSNGVPATTSEFENYNQYTQGEFHDWWIAYHEAVIQERPDLNVKMIPVGPIIAKLMNETDLSNIPFSELYEDDAPHGRPTIYFLASMITYMGMYGVETPSDFQVPETVHAIARDNYEMIVDFIWNELENFNDNQGNSLVFP</sequence>
<keyword evidence="2" id="KW-0732">Signal</keyword>
<gene>
    <name evidence="3" type="ORF">FEE95_11905</name>
</gene>
<feature type="signal peptide" evidence="2">
    <location>
        <begin position="1"/>
        <end position="22"/>
    </location>
</feature>
<organism evidence="3 4">
    <name type="scientific">Maribacter algarum</name>
    <name type="common">ex Zhang et al. 2020</name>
    <dbReference type="NCBI Taxonomy" id="2578118"/>
    <lineage>
        <taxon>Bacteria</taxon>
        <taxon>Pseudomonadati</taxon>
        <taxon>Bacteroidota</taxon>
        <taxon>Flavobacteriia</taxon>
        <taxon>Flavobacteriales</taxon>
        <taxon>Flavobacteriaceae</taxon>
        <taxon>Maribacter</taxon>
    </lineage>
</organism>
<evidence type="ECO:0000256" key="2">
    <source>
        <dbReference type="SAM" id="SignalP"/>
    </source>
</evidence>
<comment type="caution">
    <text evidence="3">The sequence shown here is derived from an EMBL/GenBank/DDBJ whole genome shotgun (WGS) entry which is preliminary data.</text>
</comment>
<dbReference type="OrthoDB" id="7783360at2"/>
<keyword evidence="4" id="KW-1185">Reference proteome</keyword>
<dbReference type="GO" id="GO:0016788">
    <property type="term" value="F:hydrolase activity, acting on ester bonds"/>
    <property type="evidence" value="ECO:0007669"/>
    <property type="project" value="UniProtKB-ARBA"/>
</dbReference>
<evidence type="ECO:0000256" key="1">
    <source>
        <dbReference type="SAM" id="MobiDB-lite"/>
    </source>
</evidence>
<dbReference type="RefSeq" id="WP_138658170.1">
    <property type="nucleotide sequence ID" value="NZ_VATY01000002.1"/>
</dbReference>
<name>A0A5S3PW19_9FLAO</name>
<evidence type="ECO:0000313" key="3">
    <source>
        <dbReference type="EMBL" id="TMM57188.1"/>
    </source>
</evidence>
<accession>A0A5S3PW19</accession>
<dbReference type="PROSITE" id="PS51257">
    <property type="entry name" value="PROKAR_LIPOPROTEIN"/>
    <property type="match status" value="1"/>
</dbReference>